<evidence type="ECO:0000256" key="1">
    <source>
        <dbReference type="ARBA" id="ARBA00004651"/>
    </source>
</evidence>
<keyword evidence="5" id="KW-0547">Nucleotide-binding</keyword>
<comment type="subcellular location">
    <subcellularLocation>
        <location evidence="1">Cell membrane</location>
        <topology evidence="1">Multi-pass membrane protein</topology>
    </subcellularLocation>
</comment>
<dbReference type="InterPro" id="IPR003593">
    <property type="entry name" value="AAA+_ATPase"/>
</dbReference>
<name>A0A2H0XAS9_UNCKA</name>
<evidence type="ECO:0000256" key="7">
    <source>
        <dbReference type="ARBA" id="ARBA00022989"/>
    </source>
</evidence>
<feature type="domain" description="ABC transmembrane type-1" evidence="11">
    <location>
        <begin position="28"/>
        <end position="323"/>
    </location>
</feature>
<evidence type="ECO:0000256" key="3">
    <source>
        <dbReference type="ARBA" id="ARBA00022475"/>
    </source>
</evidence>
<dbReference type="FunFam" id="3.40.50.300:FF:000854">
    <property type="entry name" value="Multidrug ABC transporter ATP-binding protein"/>
    <property type="match status" value="1"/>
</dbReference>
<dbReference type="SUPFAM" id="SSF90123">
    <property type="entry name" value="ABC transporter transmembrane region"/>
    <property type="match status" value="1"/>
</dbReference>
<keyword evidence="3" id="KW-1003">Cell membrane</keyword>
<dbReference type="SMART" id="SM00382">
    <property type="entry name" value="AAA"/>
    <property type="match status" value="1"/>
</dbReference>
<dbReference type="InterPro" id="IPR003439">
    <property type="entry name" value="ABC_transporter-like_ATP-bd"/>
</dbReference>
<dbReference type="SUPFAM" id="SSF52540">
    <property type="entry name" value="P-loop containing nucleoside triphosphate hydrolases"/>
    <property type="match status" value="1"/>
</dbReference>
<evidence type="ECO:0000313" key="13">
    <source>
        <dbReference type="Proteomes" id="UP000231252"/>
    </source>
</evidence>
<evidence type="ECO:0000256" key="9">
    <source>
        <dbReference type="SAM" id="Phobius"/>
    </source>
</evidence>
<dbReference type="PROSITE" id="PS50929">
    <property type="entry name" value="ABC_TM1F"/>
    <property type="match status" value="1"/>
</dbReference>
<dbReference type="GO" id="GO:0015421">
    <property type="term" value="F:ABC-type oligopeptide transporter activity"/>
    <property type="evidence" value="ECO:0007669"/>
    <property type="project" value="TreeGrafter"/>
</dbReference>
<organism evidence="12 13">
    <name type="scientific">candidate division WWE3 bacterium CG08_land_8_20_14_0_20_41_10</name>
    <dbReference type="NCBI Taxonomy" id="1975085"/>
    <lineage>
        <taxon>Bacteria</taxon>
        <taxon>Katanobacteria</taxon>
    </lineage>
</organism>
<dbReference type="GO" id="GO:0005886">
    <property type="term" value="C:plasma membrane"/>
    <property type="evidence" value="ECO:0007669"/>
    <property type="project" value="UniProtKB-SubCell"/>
</dbReference>
<feature type="transmembrane region" description="Helical" evidence="9">
    <location>
        <begin position="26"/>
        <end position="43"/>
    </location>
</feature>
<feature type="transmembrane region" description="Helical" evidence="9">
    <location>
        <begin position="74"/>
        <end position="92"/>
    </location>
</feature>
<keyword evidence="6" id="KW-0067">ATP-binding</keyword>
<dbReference type="GO" id="GO:0005524">
    <property type="term" value="F:ATP binding"/>
    <property type="evidence" value="ECO:0007669"/>
    <property type="project" value="UniProtKB-KW"/>
</dbReference>
<dbReference type="Proteomes" id="UP000231252">
    <property type="component" value="Unassembled WGS sequence"/>
</dbReference>
<evidence type="ECO:0008006" key="14">
    <source>
        <dbReference type="Google" id="ProtNLM"/>
    </source>
</evidence>
<accession>A0A2H0XAS9</accession>
<reference evidence="13" key="1">
    <citation type="submission" date="2017-09" db="EMBL/GenBank/DDBJ databases">
        <title>Depth-based differentiation of microbial function through sediment-hosted aquifers and enrichment of novel symbionts in the deep terrestrial subsurface.</title>
        <authorList>
            <person name="Probst A.J."/>
            <person name="Ladd B."/>
            <person name="Jarett J.K."/>
            <person name="Geller-Mcgrath D.E."/>
            <person name="Sieber C.M.K."/>
            <person name="Emerson J.B."/>
            <person name="Anantharaman K."/>
            <person name="Thomas B.C."/>
            <person name="Malmstrom R."/>
            <person name="Stieglmeier M."/>
            <person name="Klingl A."/>
            <person name="Woyke T."/>
            <person name="Ryan C.M."/>
            <person name="Banfield J.F."/>
        </authorList>
    </citation>
    <scope>NUCLEOTIDE SEQUENCE [LARGE SCALE GENOMIC DNA]</scope>
</reference>
<evidence type="ECO:0000256" key="4">
    <source>
        <dbReference type="ARBA" id="ARBA00022692"/>
    </source>
</evidence>
<keyword evidence="8 9" id="KW-0472">Membrane</keyword>
<dbReference type="PROSITE" id="PS50893">
    <property type="entry name" value="ABC_TRANSPORTER_2"/>
    <property type="match status" value="1"/>
</dbReference>
<evidence type="ECO:0000313" key="12">
    <source>
        <dbReference type="EMBL" id="PIS22016.1"/>
    </source>
</evidence>
<sequence length="601" mass="68617">MVTSKTKYLHNFLYIFKKALAYNKRLIILYGFLIVITGFLPQLDAFITGKLIDNVLTRVRNGGLSYLPTQSMEIIPILLIVISLFFVMRLLYDCLSYISQSFNLKMQNFRDSLEFGALVKLPPHVYEDSSFIALKNIVDYNMWKLSDIIFWVLSIAGAIVTNLFVIIVFFSYSPVILVTALSSLIFPSIIRLKFGKQVWGIWDSLSDRKVVYGMYRSPLYQDEADKFTETKVFGYGSYLINKFLDINSKFLDSLVRNERKRLVFMFFARVFEYISVGVGFWVIFDMVLKGSVSVGSLYFLITMYGALRSSTSFTLEQVTNVMADAPFLKSLYDFLTYEPKYKVLSGDIVTDMKAPEIEFKDMWFKYPETENWVLKGVNFKIDAKTDVAFVGKNGAGKSTLIKLILRVYDATSGEILINGTNIKSIAIPDYYKQIGILSQDFHKFRFTAGENISIGDVFKTQDVLEQTVSAAKKAQADEFISQYEKGYNTYLTRELKGGIKPSGGQMQRIAIARVFFKNPNLIILDEPTSAIDALAEEQIFATIKEESKEKTVIIISHRFATVKKTDYIYVLDEGVIKEHGTHEKLRLNNGLYAQMYSAQTN</sequence>
<keyword evidence="2" id="KW-0813">Transport</keyword>
<evidence type="ECO:0000256" key="6">
    <source>
        <dbReference type="ARBA" id="ARBA00022840"/>
    </source>
</evidence>
<dbReference type="InterPro" id="IPR039421">
    <property type="entry name" value="Type_1_exporter"/>
</dbReference>
<dbReference type="InterPro" id="IPR027417">
    <property type="entry name" value="P-loop_NTPase"/>
</dbReference>
<dbReference type="AlphaFoldDB" id="A0A2H0XAS9"/>
<dbReference type="Gene3D" id="3.40.50.300">
    <property type="entry name" value="P-loop containing nucleotide triphosphate hydrolases"/>
    <property type="match status" value="1"/>
</dbReference>
<evidence type="ECO:0000259" key="11">
    <source>
        <dbReference type="PROSITE" id="PS50929"/>
    </source>
</evidence>
<feature type="transmembrane region" description="Helical" evidence="9">
    <location>
        <begin position="262"/>
        <end position="284"/>
    </location>
</feature>
<keyword evidence="4 9" id="KW-0812">Transmembrane</keyword>
<dbReference type="InterPro" id="IPR011527">
    <property type="entry name" value="ABC1_TM_dom"/>
</dbReference>
<dbReference type="Pfam" id="PF00005">
    <property type="entry name" value="ABC_tran"/>
    <property type="match status" value="1"/>
</dbReference>
<evidence type="ECO:0000256" key="2">
    <source>
        <dbReference type="ARBA" id="ARBA00022448"/>
    </source>
</evidence>
<keyword evidence="7 9" id="KW-1133">Transmembrane helix</keyword>
<protein>
    <recommendedName>
        <fullName evidence="14">ABC transporter ATP-binding protein</fullName>
    </recommendedName>
</protein>
<evidence type="ECO:0000259" key="10">
    <source>
        <dbReference type="PROSITE" id="PS50893"/>
    </source>
</evidence>
<dbReference type="PANTHER" id="PTHR43394">
    <property type="entry name" value="ATP-DEPENDENT PERMEASE MDL1, MITOCHONDRIAL"/>
    <property type="match status" value="1"/>
</dbReference>
<comment type="caution">
    <text evidence="12">The sequence shown here is derived from an EMBL/GenBank/DDBJ whole genome shotgun (WGS) entry which is preliminary data.</text>
</comment>
<feature type="domain" description="ABC transporter" evidence="10">
    <location>
        <begin position="357"/>
        <end position="598"/>
    </location>
</feature>
<dbReference type="PANTHER" id="PTHR43394:SF1">
    <property type="entry name" value="ATP-BINDING CASSETTE SUB-FAMILY B MEMBER 10, MITOCHONDRIAL"/>
    <property type="match status" value="1"/>
</dbReference>
<evidence type="ECO:0000256" key="8">
    <source>
        <dbReference type="ARBA" id="ARBA00023136"/>
    </source>
</evidence>
<proteinExistence type="predicted"/>
<dbReference type="EMBL" id="PEYU01000097">
    <property type="protein sequence ID" value="PIS22016.1"/>
    <property type="molecule type" value="Genomic_DNA"/>
</dbReference>
<gene>
    <name evidence="12" type="ORF">COT50_04250</name>
</gene>
<dbReference type="Gene3D" id="1.20.1560.10">
    <property type="entry name" value="ABC transporter type 1, transmembrane domain"/>
    <property type="match status" value="1"/>
</dbReference>
<feature type="transmembrane region" description="Helical" evidence="9">
    <location>
        <begin position="148"/>
        <end position="170"/>
    </location>
</feature>
<feature type="transmembrane region" description="Helical" evidence="9">
    <location>
        <begin position="176"/>
        <end position="194"/>
    </location>
</feature>
<dbReference type="InterPro" id="IPR036640">
    <property type="entry name" value="ABC1_TM_sf"/>
</dbReference>
<evidence type="ECO:0000256" key="5">
    <source>
        <dbReference type="ARBA" id="ARBA00022741"/>
    </source>
</evidence>
<dbReference type="GO" id="GO:0016887">
    <property type="term" value="F:ATP hydrolysis activity"/>
    <property type="evidence" value="ECO:0007669"/>
    <property type="project" value="InterPro"/>
</dbReference>